<accession>G9YMR7</accession>
<reference evidence="7 8" key="1">
    <citation type="submission" date="2011-08" db="EMBL/GenBank/DDBJ databases">
        <authorList>
            <person name="Weinstock G."/>
            <person name="Sodergren E."/>
            <person name="Clifton S."/>
            <person name="Fulton L."/>
            <person name="Fulton B."/>
            <person name="Courtney L."/>
            <person name="Fronick C."/>
            <person name="Harrison M."/>
            <person name="Strong C."/>
            <person name="Farmer C."/>
            <person name="Delahaunty K."/>
            <person name="Markovic C."/>
            <person name="Hall O."/>
            <person name="Minx P."/>
            <person name="Tomlinson C."/>
            <person name="Mitreva M."/>
            <person name="Hou S."/>
            <person name="Chen J."/>
            <person name="Wollam A."/>
            <person name="Pepin K.H."/>
            <person name="Johnson M."/>
            <person name="Bhonagiri V."/>
            <person name="Zhang X."/>
            <person name="Suruliraj S."/>
            <person name="Warren W."/>
            <person name="Chinwalla A."/>
            <person name="Mardis E.R."/>
            <person name="Wilson R.K."/>
        </authorList>
    </citation>
    <scope>NUCLEOTIDE SEQUENCE [LARGE SCALE GENOMIC DNA]</scope>
    <source>
        <strain evidence="7 8">ATCC 29863</strain>
    </source>
</reference>
<dbReference type="EC" id="2.7.6.2" evidence="5"/>
<dbReference type="STRING" id="292800.A4U99_09230"/>
<dbReference type="NCBIfam" id="TIGR01378">
    <property type="entry name" value="thi_PPkinase"/>
    <property type="match status" value="1"/>
</dbReference>
<evidence type="ECO:0000313" key="7">
    <source>
        <dbReference type="EMBL" id="EHM53930.1"/>
    </source>
</evidence>
<dbReference type="Pfam" id="PF04263">
    <property type="entry name" value="TPK_catalytic"/>
    <property type="match status" value="1"/>
</dbReference>
<dbReference type="InterPro" id="IPR007371">
    <property type="entry name" value="TPK_catalytic"/>
</dbReference>
<keyword evidence="4" id="KW-0067">ATP-binding</keyword>
<keyword evidence="1" id="KW-0808">Transferase</keyword>
<organism evidence="7 8">
    <name type="scientific">Flavonifractor plautii ATCC 29863</name>
    <dbReference type="NCBI Taxonomy" id="411475"/>
    <lineage>
        <taxon>Bacteria</taxon>
        <taxon>Bacillati</taxon>
        <taxon>Bacillota</taxon>
        <taxon>Clostridia</taxon>
        <taxon>Eubacteriales</taxon>
        <taxon>Oscillospiraceae</taxon>
        <taxon>Flavonifractor</taxon>
    </lineage>
</organism>
<dbReference type="GO" id="GO:0006772">
    <property type="term" value="P:thiamine metabolic process"/>
    <property type="evidence" value="ECO:0007669"/>
    <property type="project" value="UniProtKB-UniRule"/>
</dbReference>
<dbReference type="InterPro" id="IPR006282">
    <property type="entry name" value="Thi_PPkinase"/>
</dbReference>
<keyword evidence="3 7" id="KW-0418">Kinase</keyword>
<dbReference type="EMBL" id="AGCK01000053">
    <property type="protein sequence ID" value="EHM53930.1"/>
    <property type="molecule type" value="Genomic_DNA"/>
</dbReference>
<proteinExistence type="predicted"/>
<dbReference type="SMART" id="SM00983">
    <property type="entry name" value="TPK_B1_binding"/>
    <property type="match status" value="1"/>
</dbReference>
<dbReference type="HOGENOM" id="CLU_044237_1_2_9"/>
<dbReference type="GO" id="GO:0030975">
    <property type="term" value="F:thiamine binding"/>
    <property type="evidence" value="ECO:0007669"/>
    <property type="project" value="InterPro"/>
</dbReference>
<dbReference type="AlphaFoldDB" id="G9YMR7"/>
<protein>
    <recommendedName>
        <fullName evidence="5">Thiamine diphosphokinase</fullName>
        <ecNumber evidence="5">2.7.6.2</ecNumber>
    </recommendedName>
</protein>
<evidence type="ECO:0000313" key="8">
    <source>
        <dbReference type="Proteomes" id="UP000004459"/>
    </source>
</evidence>
<dbReference type="InterPro" id="IPR036371">
    <property type="entry name" value="TPK_B1-bd_sf"/>
</dbReference>
<evidence type="ECO:0000256" key="5">
    <source>
        <dbReference type="NCBIfam" id="TIGR01378"/>
    </source>
</evidence>
<dbReference type="InterPro" id="IPR036759">
    <property type="entry name" value="TPK_catalytic_sf"/>
</dbReference>
<dbReference type="SUPFAM" id="SSF63999">
    <property type="entry name" value="Thiamin pyrophosphokinase, catalytic domain"/>
    <property type="match status" value="1"/>
</dbReference>
<dbReference type="GO" id="GO:0005524">
    <property type="term" value="F:ATP binding"/>
    <property type="evidence" value="ECO:0007669"/>
    <property type="project" value="UniProtKB-KW"/>
</dbReference>
<dbReference type="CDD" id="cd07995">
    <property type="entry name" value="TPK"/>
    <property type="match status" value="1"/>
</dbReference>
<evidence type="ECO:0000256" key="2">
    <source>
        <dbReference type="ARBA" id="ARBA00022741"/>
    </source>
</evidence>
<dbReference type="Gene3D" id="3.40.50.10240">
    <property type="entry name" value="Thiamin pyrophosphokinase, catalytic domain"/>
    <property type="match status" value="1"/>
</dbReference>
<comment type="caution">
    <text evidence="7">The sequence shown here is derived from an EMBL/GenBank/DDBJ whole genome shotgun (WGS) entry which is preliminary data.</text>
</comment>
<evidence type="ECO:0000256" key="4">
    <source>
        <dbReference type="ARBA" id="ARBA00022840"/>
    </source>
</evidence>
<evidence type="ECO:0000259" key="6">
    <source>
        <dbReference type="SMART" id="SM00983"/>
    </source>
</evidence>
<gene>
    <name evidence="7" type="ORF">HMPREF0372_00789</name>
</gene>
<dbReference type="PATRIC" id="fig|411475.3.peg.689"/>
<dbReference type="InterPro" id="IPR007373">
    <property type="entry name" value="Thiamin_PyroPKinase_B1-bd"/>
</dbReference>
<feature type="domain" description="Thiamin pyrophosphokinase thiamin-binding" evidence="6">
    <location>
        <begin position="137"/>
        <end position="203"/>
    </location>
</feature>
<dbReference type="GO" id="GO:0016301">
    <property type="term" value="F:kinase activity"/>
    <property type="evidence" value="ECO:0007669"/>
    <property type="project" value="UniProtKB-KW"/>
</dbReference>
<sequence>MKRALLFGSVPCGDGAFLRPYLDGGGWTVFCADGGVRNARAAGLRPDYLIGDWDSGGAPEGDVPCITLPVEKDMTDLQAAVDQALELDYRELLLCGCTGGRLDHTASNLVLLEWIADHGGRALLVDADNEVRLLDSGVLRLTNRPCYHYLSLVPLDRRVTGVTLRGLKYPLTDAVLTRGDTLSVSNEPLGDEVEICLSAGRALLIRSQRV</sequence>
<name>G9YMR7_FLAPL</name>
<dbReference type="PANTHER" id="PTHR41299">
    <property type="entry name" value="THIAMINE PYROPHOSPHOKINASE"/>
    <property type="match status" value="1"/>
</dbReference>
<dbReference type="SUPFAM" id="SSF63862">
    <property type="entry name" value="Thiamin pyrophosphokinase, substrate-binding domain"/>
    <property type="match status" value="1"/>
</dbReference>
<evidence type="ECO:0000256" key="1">
    <source>
        <dbReference type="ARBA" id="ARBA00022679"/>
    </source>
</evidence>
<dbReference type="Pfam" id="PF04265">
    <property type="entry name" value="TPK_B1_binding"/>
    <property type="match status" value="1"/>
</dbReference>
<keyword evidence="2" id="KW-0547">Nucleotide-binding</keyword>
<dbReference type="GO" id="GO:0009229">
    <property type="term" value="P:thiamine diphosphate biosynthetic process"/>
    <property type="evidence" value="ECO:0007669"/>
    <property type="project" value="InterPro"/>
</dbReference>
<dbReference type="PANTHER" id="PTHR41299:SF1">
    <property type="entry name" value="THIAMINE PYROPHOSPHOKINASE"/>
    <property type="match status" value="1"/>
</dbReference>
<evidence type="ECO:0000256" key="3">
    <source>
        <dbReference type="ARBA" id="ARBA00022777"/>
    </source>
</evidence>
<dbReference type="GO" id="GO:0004788">
    <property type="term" value="F:thiamine diphosphokinase activity"/>
    <property type="evidence" value="ECO:0007669"/>
    <property type="project" value="UniProtKB-UniRule"/>
</dbReference>
<dbReference type="InterPro" id="IPR053149">
    <property type="entry name" value="TPK"/>
</dbReference>
<dbReference type="Proteomes" id="UP000004459">
    <property type="component" value="Unassembled WGS sequence"/>
</dbReference>